<sequence length="75" mass="8035">MEVAELENNGCRTTVPAVGLDGMAVRDVFEAAGGVLATVGAHDADGARYTLTYELGVTLTDRWYVTSIQAFPFRP</sequence>
<protein>
    <submittedName>
        <fullName evidence="1">Uncharacterized protein</fullName>
    </submittedName>
</protein>
<gene>
    <name evidence="1" type="ORF">OM076_41635</name>
</gene>
<dbReference type="RefSeq" id="WP_270046091.1">
    <property type="nucleotide sequence ID" value="NZ_JAPDOD010000078.1"/>
</dbReference>
<accession>A0A9X3N598</accession>
<dbReference type="EMBL" id="JAPDOD010000078">
    <property type="protein sequence ID" value="MDA0166837.1"/>
    <property type="molecule type" value="Genomic_DNA"/>
</dbReference>
<comment type="caution">
    <text evidence="1">The sequence shown here is derived from an EMBL/GenBank/DDBJ whole genome shotgun (WGS) entry which is preliminary data.</text>
</comment>
<dbReference type="AlphaFoldDB" id="A0A9X3N598"/>
<organism evidence="1 2">
    <name type="scientific">Solirubrobacter ginsenosidimutans</name>
    <dbReference type="NCBI Taxonomy" id="490573"/>
    <lineage>
        <taxon>Bacteria</taxon>
        <taxon>Bacillati</taxon>
        <taxon>Actinomycetota</taxon>
        <taxon>Thermoleophilia</taxon>
        <taxon>Solirubrobacterales</taxon>
        <taxon>Solirubrobacteraceae</taxon>
        <taxon>Solirubrobacter</taxon>
    </lineage>
</organism>
<name>A0A9X3N598_9ACTN</name>
<keyword evidence="2" id="KW-1185">Reference proteome</keyword>
<evidence type="ECO:0000313" key="2">
    <source>
        <dbReference type="Proteomes" id="UP001149140"/>
    </source>
</evidence>
<dbReference type="Proteomes" id="UP001149140">
    <property type="component" value="Unassembled WGS sequence"/>
</dbReference>
<reference evidence="1" key="1">
    <citation type="submission" date="2022-10" db="EMBL/GenBank/DDBJ databases">
        <title>The WGS of Solirubrobacter ginsenosidimutans DSM 21036.</title>
        <authorList>
            <person name="Jiang Z."/>
        </authorList>
    </citation>
    <scope>NUCLEOTIDE SEQUENCE</scope>
    <source>
        <strain evidence="1">DSM 21036</strain>
    </source>
</reference>
<proteinExistence type="predicted"/>
<evidence type="ECO:0000313" key="1">
    <source>
        <dbReference type="EMBL" id="MDA0166837.1"/>
    </source>
</evidence>